<name>A0A158CNZ5_9BURK</name>
<proteinExistence type="predicted"/>
<evidence type="ECO:0000313" key="1">
    <source>
        <dbReference type="EMBL" id="SAK84065.1"/>
    </source>
</evidence>
<gene>
    <name evidence="1" type="ORF">AWB80_05574</name>
</gene>
<protein>
    <submittedName>
        <fullName evidence="1">Uncharacterized protein</fullName>
    </submittedName>
</protein>
<accession>A0A158CNZ5</accession>
<organism evidence="1 2">
    <name type="scientific">Caballeronia pedi</name>
    <dbReference type="NCBI Taxonomy" id="1777141"/>
    <lineage>
        <taxon>Bacteria</taxon>
        <taxon>Pseudomonadati</taxon>
        <taxon>Pseudomonadota</taxon>
        <taxon>Betaproteobacteria</taxon>
        <taxon>Burkholderiales</taxon>
        <taxon>Burkholderiaceae</taxon>
        <taxon>Caballeronia</taxon>
    </lineage>
</organism>
<comment type="caution">
    <text evidence="1">The sequence shown here is derived from an EMBL/GenBank/DDBJ whole genome shotgun (WGS) entry which is preliminary data.</text>
</comment>
<keyword evidence="2" id="KW-1185">Reference proteome</keyword>
<dbReference type="Proteomes" id="UP000054911">
    <property type="component" value="Unassembled WGS sequence"/>
</dbReference>
<dbReference type="AlphaFoldDB" id="A0A158CNZ5"/>
<sequence length="72" mass="8438">MRAFVWTMLQFIIEKDLLHLERIVQQASDGTFPFTYWHARIDALRSPTSTPPITRRIDRLKAALSALEARIR</sequence>
<dbReference type="EMBL" id="FCOE02000024">
    <property type="protein sequence ID" value="SAK84065.1"/>
    <property type="molecule type" value="Genomic_DNA"/>
</dbReference>
<reference evidence="1" key="1">
    <citation type="submission" date="2016-01" db="EMBL/GenBank/DDBJ databases">
        <authorList>
            <person name="Peeters C."/>
        </authorList>
    </citation>
    <scope>NUCLEOTIDE SEQUENCE [LARGE SCALE GENOMIC DNA]</scope>
    <source>
        <strain evidence="1">LMG 29323</strain>
    </source>
</reference>
<evidence type="ECO:0000313" key="2">
    <source>
        <dbReference type="Proteomes" id="UP000054911"/>
    </source>
</evidence>